<evidence type="ECO:0000313" key="8">
    <source>
        <dbReference type="EMBL" id="MBB6037613.1"/>
    </source>
</evidence>
<dbReference type="Pfam" id="PF01061">
    <property type="entry name" value="ABC2_membrane"/>
    <property type="match status" value="1"/>
</dbReference>
<dbReference type="InterPro" id="IPR051784">
    <property type="entry name" value="Nod_factor_ABC_transporter"/>
</dbReference>
<dbReference type="Proteomes" id="UP000548476">
    <property type="component" value="Unassembled WGS sequence"/>
</dbReference>
<dbReference type="RefSeq" id="WP_239122187.1">
    <property type="nucleotide sequence ID" value="NZ_BONT01000054.1"/>
</dbReference>
<keyword evidence="4 6" id="KW-0472">Membrane</keyword>
<dbReference type="PANTHER" id="PTHR43229:SF2">
    <property type="entry name" value="NODULATION PROTEIN J"/>
    <property type="match status" value="1"/>
</dbReference>
<comment type="subcellular location">
    <subcellularLocation>
        <location evidence="1">Membrane</location>
        <topology evidence="1">Multi-pass membrane protein</topology>
    </subcellularLocation>
</comment>
<dbReference type="GO" id="GO:0140359">
    <property type="term" value="F:ABC-type transporter activity"/>
    <property type="evidence" value="ECO:0007669"/>
    <property type="project" value="InterPro"/>
</dbReference>
<dbReference type="PANTHER" id="PTHR43229">
    <property type="entry name" value="NODULATION PROTEIN J"/>
    <property type="match status" value="1"/>
</dbReference>
<evidence type="ECO:0000256" key="6">
    <source>
        <dbReference type="SAM" id="Phobius"/>
    </source>
</evidence>
<keyword evidence="3 6" id="KW-1133">Transmembrane helix</keyword>
<evidence type="ECO:0000256" key="4">
    <source>
        <dbReference type="ARBA" id="ARBA00023136"/>
    </source>
</evidence>
<proteinExistence type="predicted"/>
<feature type="transmembrane region" description="Helical" evidence="6">
    <location>
        <begin position="100"/>
        <end position="129"/>
    </location>
</feature>
<dbReference type="EMBL" id="JACHGT010000013">
    <property type="protein sequence ID" value="MBB6037613.1"/>
    <property type="molecule type" value="Genomic_DNA"/>
</dbReference>
<name>A0A841FS25_9ACTN</name>
<dbReference type="InterPro" id="IPR013525">
    <property type="entry name" value="ABC2_TM"/>
</dbReference>
<organism evidence="8 9">
    <name type="scientific">Phytomonospora endophytica</name>
    <dbReference type="NCBI Taxonomy" id="714109"/>
    <lineage>
        <taxon>Bacteria</taxon>
        <taxon>Bacillati</taxon>
        <taxon>Actinomycetota</taxon>
        <taxon>Actinomycetes</taxon>
        <taxon>Micromonosporales</taxon>
        <taxon>Micromonosporaceae</taxon>
        <taxon>Phytomonospora</taxon>
    </lineage>
</organism>
<dbReference type="AlphaFoldDB" id="A0A841FS25"/>
<feature type="transmembrane region" description="Helical" evidence="6">
    <location>
        <begin position="240"/>
        <end position="260"/>
    </location>
</feature>
<evidence type="ECO:0000259" key="7">
    <source>
        <dbReference type="Pfam" id="PF01061"/>
    </source>
</evidence>
<evidence type="ECO:0000256" key="1">
    <source>
        <dbReference type="ARBA" id="ARBA00004141"/>
    </source>
</evidence>
<evidence type="ECO:0000256" key="3">
    <source>
        <dbReference type="ARBA" id="ARBA00022989"/>
    </source>
</evidence>
<keyword evidence="9" id="KW-1185">Reference proteome</keyword>
<accession>A0A841FS25</accession>
<reference evidence="8 9" key="1">
    <citation type="submission" date="2020-08" db="EMBL/GenBank/DDBJ databases">
        <title>Genomic Encyclopedia of Type Strains, Phase IV (KMG-IV): sequencing the most valuable type-strain genomes for metagenomic binning, comparative biology and taxonomic classification.</title>
        <authorList>
            <person name="Goeker M."/>
        </authorList>
    </citation>
    <scope>NUCLEOTIDE SEQUENCE [LARGE SCALE GENOMIC DNA]</scope>
    <source>
        <strain evidence="8 9">YIM 65646</strain>
    </source>
</reference>
<dbReference type="PIRSF" id="PIRSF006648">
    <property type="entry name" value="DrrB"/>
    <property type="match status" value="1"/>
</dbReference>
<evidence type="ECO:0000256" key="5">
    <source>
        <dbReference type="ARBA" id="ARBA00023251"/>
    </source>
</evidence>
<dbReference type="InterPro" id="IPR000412">
    <property type="entry name" value="ABC_2_transport"/>
</dbReference>
<dbReference type="GO" id="GO:0043190">
    <property type="term" value="C:ATP-binding cassette (ABC) transporter complex"/>
    <property type="evidence" value="ECO:0007669"/>
    <property type="project" value="InterPro"/>
</dbReference>
<feature type="transmembrane region" description="Helical" evidence="6">
    <location>
        <begin position="27"/>
        <end position="46"/>
    </location>
</feature>
<keyword evidence="2 6" id="KW-0812">Transmembrane</keyword>
<keyword evidence="5" id="KW-0046">Antibiotic resistance</keyword>
<evidence type="ECO:0000313" key="9">
    <source>
        <dbReference type="Proteomes" id="UP000548476"/>
    </source>
</evidence>
<feature type="transmembrane region" description="Helical" evidence="6">
    <location>
        <begin position="172"/>
        <end position="192"/>
    </location>
</feature>
<feature type="transmembrane region" description="Helical" evidence="6">
    <location>
        <begin position="141"/>
        <end position="160"/>
    </location>
</feature>
<dbReference type="GO" id="GO:0046677">
    <property type="term" value="P:response to antibiotic"/>
    <property type="evidence" value="ECO:0007669"/>
    <property type="project" value="UniProtKB-KW"/>
</dbReference>
<comment type="caution">
    <text evidence="8">The sequence shown here is derived from an EMBL/GenBank/DDBJ whole genome shotgun (WGS) entry which is preliminary data.</text>
</comment>
<evidence type="ECO:0000256" key="2">
    <source>
        <dbReference type="ARBA" id="ARBA00022692"/>
    </source>
</evidence>
<protein>
    <submittedName>
        <fullName evidence="8">ABC-2 type transport system permease protein</fullName>
    </submittedName>
</protein>
<feature type="transmembrane region" description="Helical" evidence="6">
    <location>
        <begin position="58"/>
        <end position="79"/>
    </location>
</feature>
<feature type="domain" description="ABC-2 type transporter transmembrane" evidence="7">
    <location>
        <begin position="17"/>
        <end position="220"/>
    </location>
</feature>
<gene>
    <name evidence="8" type="ORF">HNR73_005491</name>
</gene>
<sequence length="266" mass="28824">MNLPGTLRIGLSRGRFEMLEFFRDKGAVIFTFSFPALLMLMLGGIYDEPIGEGVRLSQVFAASIAASAVVSTSFVNLGGRIATDRDDGTLKRLRGTPMPVAAYFVGKTIQVFWISLAELVLMLGLATALYDLRLPTSIVQWGRMAGFFLLGVTCWSLLGIAASRLSRSAKTAAVATLVPYTLLGFVSGVYIVPSGLPPVMEQIGALFPLKWLAQGFRSALLPDSMAAYEAAGTWETGRTVLVLGLWTVAGLVLCLTTFRWNDERTR</sequence>